<keyword evidence="5" id="KW-0804">Transcription</keyword>
<evidence type="ECO:0000256" key="6">
    <source>
        <dbReference type="SAM" id="MobiDB-lite"/>
    </source>
</evidence>
<organism evidence="9 10">
    <name type="scientific">candidate division WWE3 bacterium RBG_16_37_10</name>
    <dbReference type="NCBI Taxonomy" id="1802610"/>
    <lineage>
        <taxon>Bacteria</taxon>
        <taxon>Katanobacteria</taxon>
    </lineage>
</organism>
<evidence type="ECO:0000259" key="7">
    <source>
        <dbReference type="Pfam" id="PF01709"/>
    </source>
</evidence>
<keyword evidence="4" id="KW-0238">DNA-binding</keyword>
<feature type="compositionally biased region" description="Basic and acidic residues" evidence="6">
    <location>
        <begin position="10"/>
        <end position="21"/>
    </location>
</feature>
<keyword evidence="3" id="KW-0805">Transcription regulation</keyword>
<dbReference type="SUPFAM" id="SSF75625">
    <property type="entry name" value="YebC-like"/>
    <property type="match status" value="1"/>
</dbReference>
<dbReference type="InterPro" id="IPR029072">
    <property type="entry name" value="YebC-like"/>
</dbReference>
<dbReference type="AlphaFoldDB" id="A0A1F4V1P2"/>
<dbReference type="PANTHER" id="PTHR12532:SF6">
    <property type="entry name" value="TRANSCRIPTIONAL REGULATORY PROTEIN YEBC-RELATED"/>
    <property type="match status" value="1"/>
</dbReference>
<dbReference type="STRING" id="1802610.A2W32_02420"/>
<dbReference type="GO" id="GO:0005829">
    <property type="term" value="C:cytosol"/>
    <property type="evidence" value="ECO:0007669"/>
    <property type="project" value="TreeGrafter"/>
</dbReference>
<dbReference type="Gene3D" id="3.30.70.980">
    <property type="match status" value="1"/>
</dbReference>
<reference evidence="9 10" key="1">
    <citation type="journal article" date="2016" name="Nat. Commun.">
        <title>Thousands of microbial genomes shed light on interconnected biogeochemical processes in an aquifer system.</title>
        <authorList>
            <person name="Anantharaman K."/>
            <person name="Brown C.T."/>
            <person name="Hug L.A."/>
            <person name="Sharon I."/>
            <person name="Castelle C.J."/>
            <person name="Probst A.J."/>
            <person name="Thomas B.C."/>
            <person name="Singh A."/>
            <person name="Wilkins M.J."/>
            <person name="Karaoz U."/>
            <person name="Brodie E.L."/>
            <person name="Williams K.H."/>
            <person name="Hubbard S.S."/>
            <person name="Banfield J.F."/>
        </authorList>
    </citation>
    <scope>NUCLEOTIDE SEQUENCE [LARGE SCALE GENOMIC DNA]</scope>
</reference>
<feature type="region of interest" description="Disordered" evidence="6">
    <location>
        <begin position="1"/>
        <end position="21"/>
    </location>
</feature>
<dbReference type="Pfam" id="PF20772">
    <property type="entry name" value="TACO1_YebC_N"/>
    <property type="match status" value="1"/>
</dbReference>
<evidence type="ECO:0008006" key="11">
    <source>
        <dbReference type="Google" id="ProtNLM"/>
    </source>
</evidence>
<keyword evidence="2" id="KW-0963">Cytoplasm</keyword>
<dbReference type="InterPro" id="IPR049083">
    <property type="entry name" value="TACO1_YebC_N"/>
</dbReference>
<dbReference type="EMBL" id="MEUT01000030">
    <property type="protein sequence ID" value="OGC51072.1"/>
    <property type="molecule type" value="Genomic_DNA"/>
</dbReference>
<feature type="domain" description="TACO1/YebC-like N-terminal" evidence="8">
    <location>
        <begin position="5"/>
        <end position="75"/>
    </location>
</feature>
<evidence type="ECO:0000313" key="9">
    <source>
        <dbReference type="EMBL" id="OGC51072.1"/>
    </source>
</evidence>
<comment type="similarity">
    <text evidence="1">Belongs to the TACO1 family.</text>
</comment>
<dbReference type="InterPro" id="IPR048300">
    <property type="entry name" value="TACO1_YebC-like_2nd/3rd_dom"/>
</dbReference>
<sequence>MSGHSHWATTKRDKATEDAKKSMAFTKVSRLLTVAAKQGGGDPDSNPSLRLAIEKAKEARMPKENIQKAIDKGLGRLDSGSYEEITYEGFGPEGVAFMVKVLTDNRNRTASEMRNIFTRYDGSLGGVGSTAYIFSPDPKNPSFYAEILNPKTKDRLEQMLSEFDDNDDVQEVFYNFKLVNN</sequence>
<evidence type="ECO:0000259" key="8">
    <source>
        <dbReference type="Pfam" id="PF20772"/>
    </source>
</evidence>
<dbReference type="Proteomes" id="UP000177371">
    <property type="component" value="Unassembled WGS sequence"/>
</dbReference>
<dbReference type="InterPro" id="IPR002876">
    <property type="entry name" value="Transcrip_reg_TACO1-like"/>
</dbReference>
<dbReference type="PANTHER" id="PTHR12532">
    <property type="entry name" value="TRANSLATIONAL ACTIVATOR OF CYTOCHROME C OXIDASE 1"/>
    <property type="match status" value="1"/>
</dbReference>
<evidence type="ECO:0000256" key="3">
    <source>
        <dbReference type="ARBA" id="ARBA00023015"/>
    </source>
</evidence>
<dbReference type="FunFam" id="1.10.10.200:FF:000002">
    <property type="entry name" value="Probable transcriptional regulatory protein CLM62_37755"/>
    <property type="match status" value="1"/>
</dbReference>
<gene>
    <name evidence="9" type="ORF">A2W32_02420</name>
</gene>
<feature type="domain" description="TACO1/YebC-like second and third" evidence="7">
    <location>
        <begin position="82"/>
        <end position="135"/>
    </location>
</feature>
<dbReference type="GO" id="GO:0003677">
    <property type="term" value="F:DNA binding"/>
    <property type="evidence" value="ECO:0007669"/>
    <property type="project" value="UniProtKB-KW"/>
</dbReference>
<evidence type="ECO:0000256" key="1">
    <source>
        <dbReference type="ARBA" id="ARBA00008724"/>
    </source>
</evidence>
<accession>A0A1F4V1P2</accession>
<dbReference type="Gene3D" id="1.10.10.200">
    <property type="match status" value="1"/>
</dbReference>
<proteinExistence type="inferred from homology"/>
<name>A0A1F4V1P2_UNCKA</name>
<evidence type="ECO:0000256" key="2">
    <source>
        <dbReference type="ARBA" id="ARBA00022490"/>
    </source>
</evidence>
<dbReference type="Pfam" id="PF01709">
    <property type="entry name" value="Transcrip_reg"/>
    <property type="match status" value="1"/>
</dbReference>
<evidence type="ECO:0000313" key="10">
    <source>
        <dbReference type="Proteomes" id="UP000177371"/>
    </source>
</evidence>
<evidence type="ECO:0000256" key="4">
    <source>
        <dbReference type="ARBA" id="ARBA00023125"/>
    </source>
</evidence>
<evidence type="ECO:0000256" key="5">
    <source>
        <dbReference type="ARBA" id="ARBA00023163"/>
    </source>
</evidence>
<dbReference type="InterPro" id="IPR017856">
    <property type="entry name" value="Integrase-like_N"/>
</dbReference>
<comment type="caution">
    <text evidence="9">The sequence shown here is derived from an EMBL/GenBank/DDBJ whole genome shotgun (WGS) entry which is preliminary data.</text>
</comment>
<protein>
    <recommendedName>
        <fullName evidence="11">Transcriptional regulatory protein</fullName>
    </recommendedName>
</protein>
<dbReference type="InterPro" id="IPR026564">
    <property type="entry name" value="Transcrip_reg_TACO1-like_dom3"/>
</dbReference>